<evidence type="ECO:0000313" key="1">
    <source>
        <dbReference type="EMBL" id="MPC22674.1"/>
    </source>
</evidence>
<evidence type="ECO:0000313" key="2">
    <source>
        <dbReference type="Proteomes" id="UP000324222"/>
    </source>
</evidence>
<proteinExistence type="predicted"/>
<accession>A0A5B7DNS5</accession>
<dbReference type="EMBL" id="VSRR010001113">
    <property type="protein sequence ID" value="MPC22674.1"/>
    <property type="molecule type" value="Genomic_DNA"/>
</dbReference>
<reference evidence="1 2" key="1">
    <citation type="submission" date="2019-05" db="EMBL/GenBank/DDBJ databases">
        <title>Another draft genome of Portunus trituberculatus and its Hox gene families provides insights of decapod evolution.</title>
        <authorList>
            <person name="Jeong J.-H."/>
            <person name="Song I."/>
            <person name="Kim S."/>
            <person name="Choi T."/>
            <person name="Kim D."/>
            <person name="Ryu S."/>
            <person name="Kim W."/>
        </authorList>
    </citation>
    <scope>NUCLEOTIDE SEQUENCE [LARGE SCALE GENOMIC DNA]</scope>
    <source>
        <tissue evidence="1">Muscle</tissue>
    </source>
</reference>
<name>A0A5B7DNS5_PORTR</name>
<gene>
    <name evidence="1" type="ORF">E2C01_015695</name>
</gene>
<dbReference type="Proteomes" id="UP000324222">
    <property type="component" value="Unassembled WGS sequence"/>
</dbReference>
<organism evidence="1 2">
    <name type="scientific">Portunus trituberculatus</name>
    <name type="common">Swimming crab</name>
    <name type="synonym">Neptunus trituberculatus</name>
    <dbReference type="NCBI Taxonomy" id="210409"/>
    <lineage>
        <taxon>Eukaryota</taxon>
        <taxon>Metazoa</taxon>
        <taxon>Ecdysozoa</taxon>
        <taxon>Arthropoda</taxon>
        <taxon>Crustacea</taxon>
        <taxon>Multicrustacea</taxon>
        <taxon>Malacostraca</taxon>
        <taxon>Eumalacostraca</taxon>
        <taxon>Eucarida</taxon>
        <taxon>Decapoda</taxon>
        <taxon>Pleocyemata</taxon>
        <taxon>Brachyura</taxon>
        <taxon>Eubrachyura</taxon>
        <taxon>Portunoidea</taxon>
        <taxon>Portunidae</taxon>
        <taxon>Portuninae</taxon>
        <taxon>Portunus</taxon>
    </lineage>
</organism>
<comment type="caution">
    <text evidence="1">The sequence shown here is derived from an EMBL/GenBank/DDBJ whole genome shotgun (WGS) entry which is preliminary data.</text>
</comment>
<keyword evidence="2" id="KW-1185">Reference proteome</keyword>
<sequence>MDGCEAIANPFIQQDT</sequence>
<protein>
    <submittedName>
        <fullName evidence="1">Uncharacterized protein</fullName>
    </submittedName>
</protein>
<dbReference type="AlphaFoldDB" id="A0A5B7DNS5"/>